<evidence type="ECO:0000259" key="2">
    <source>
        <dbReference type="SMART" id="SM00360"/>
    </source>
</evidence>
<sequence length="326" mass="36968">MSAEGHSPRKSKPQKTSGSRGAVNHKCKSSWRKVQLPGKSYVRIDGAPQGCNSKEEFDSMKRWGVHYDNEAQERGEKVLADPRTSAENVQRSTIYKNATFRSMHYSSRPHLRVDSNYCTIPPKREISLFKMDDNCTVELLRDFAQECGHVEDVWVCRHPVTNQHLKMAYVVFKTVQEANIFFNKYESQNLLAKKCSCRIDPFLSMLNEAYQNATSGEQLAQLPKHLTLIDTKVLHDLRSNYLREENEKHEKSRNNIFDFETGSFGSTGGGGEKEIEPSVSSSTVPPPPVKEDPLQQSSSKLAAEIPPRGKKLAISLLCADYRYIRP</sequence>
<dbReference type="SUPFAM" id="SSF54928">
    <property type="entry name" value="RNA-binding domain, RBD"/>
    <property type="match status" value="1"/>
</dbReference>
<dbReference type="GO" id="GO:0003723">
    <property type="term" value="F:RNA binding"/>
    <property type="evidence" value="ECO:0007669"/>
    <property type="project" value="InterPro"/>
</dbReference>
<feature type="region of interest" description="Disordered" evidence="1">
    <location>
        <begin position="1"/>
        <end position="29"/>
    </location>
</feature>
<evidence type="ECO:0000313" key="3">
    <source>
        <dbReference type="EnsemblMetazoa" id="CJA43044.1"/>
    </source>
</evidence>
<protein>
    <submittedName>
        <fullName evidence="3">RRM domain-containing protein</fullName>
    </submittedName>
</protein>
<evidence type="ECO:0000313" key="4">
    <source>
        <dbReference type="Proteomes" id="UP000005237"/>
    </source>
</evidence>
<feature type="region of interest" description="Disordered" evidence="1">
    <location>
        <begin position="252"/>
        <end position="305"/>
    </location>
</feature>
<dbReference type="Gene3D" id="3.30.70.330">
    <property type="match status" value="1"/>
</dbReference>
<dbReference type="SMART" id="SM00360">
    <property type="entry name" value="RRM"/>
    <property type="match status" value="1"/>
</dbReference>
<dbReference type="InterPro" id="IPR035979">
    <property type="entry name" value="RBD_domain_sf"/>
</dbReference>
<reference evidence="3" key="2">
    <citation type="submission" date="2022-06" db="UniProtKB">
        <authorList>
            <consortium name="EnsemblMetazoa"/>
        </authorList>
    </citation>
    <scope>IDENTIFICATION</scope>
    <source>
        <strain evidence="3">DF5081</strain>
    </source>
</reference>
<organism evidence="3 4">
    <name type="scientific">Caenorhabditis japonica</name>
    <dbReference type="NCBI Taxonomy" id="281687"/>
    <lineage>
        <taxon>Eukaryota</taxon>
        <taxon>Metazoa</taxon>
        <taxon>Ecdysozoa</taxon>
        <taxon>Nematoda</taxon>
        <taxon>Chromadorea</taxon>
        <taxon>Rhabditida</taxon>
        <taxon>Rhabditina</taxon>
        <taxon>Rhabditomorpha</taxon>
        <taxon>Rhabditoidea</taxon>
        <taxon>Rhabditidae</taxon>
        <taxon>Peloderinae</taxon>
        <taxon>Caenorhabditis</taxon>
    </lineage>
</organism>
<proteinExistence type="predicted"/>
<dbReference type="Proteomes" id="UP000005237">
    <property type="component" value="Unassembled WGS sequence"/>
</dbReference>
<keyword evidence="4" id="KW-1185">Reference proteome</keyword>
<feature type="domain" description="RRM" evidence="2">
    <location>
        <begin position="125"/>
        <end position="198"/>
    </location>
</feature>
<dbReference type="InterPro" id="IPR012677">
    <property type="entry name" value="Nucleotide-bd_a/b_plait_sf"/>
</dbReference>
<dbReference type="Pfam" id="PF00076">
    <property type="entry name" value="RRM_1"/>
    <property type="match status" value="1"/>
</dbReference>
<dbReference type="AlphaFoldDB" id="A0A8R1EUE2"/>
<accession>A0A8R1EUE2</accession>
<evidence type="ECO:0000256" key="1">
    <source>
        <dbReference type="SAM" id="MobiDB-lite"/>
    </source>
</evidence>
<reference evidence="4" key="1">
    <citation type="submission" date="2010-08" db="EMBL/GenBank/DDBJ databases">
        <authorList>
            <consortium name="Caenorhabditis japonica Sequencing Consortium"/>
            <person name="Wilson R.K."/>
        </authorList>
    </citation>
    <scope>NUCLEOTIDE SEQUENCE [LARGE SCALE GENOMIC DNA]</scope>
    <source>
        <strain evidence="4">DF5081</strain>
    </source>
</reference>
<name>A0A8R1EUE2_CAEJA</name>
<dbReference type="EnsemblMetazoa" id="CJA43044.1">
    <property type="protein sequence ID" value="CJA43044.1"/>
    <property type="gene ID" value="WBGene00218892"/>
</dbReference>
<dbReference type="InterPro" id="IPR000504">
    <property type="entry name" value="RRM_dom"/>
</dbReference>